<dbReference type="Pfam" id="PF03237">
    <property type="entry name" value="Terminase_6N"/>
    <property type="match status" value="1"/>
</dbReference>
<dbReference type="SUPFAM" id="SSF52540">
    <property type="entry name" value="P-loop containing nucleoside triphosphate hydrolases"/>
    <property type="match status" value="1"/>
</dbReference>
<dbReference type="Gene3D" id="3.40.50.300">
    <property type="entry name" value="P-loop containing nucleotide triphosphate hydrolases"/>
    <property type="match status" value="1"/>
</dbReference>
<gene>
    <name evidence="1" type="ORF">QUW25_09625</name>
</gene>
<reference evidence="2" key="1">
    <citation type="submission" date="2023-06" db="EMBL/GenBank/DDBJ databases">
        <title>Identification and characterization of horizontal gene transfer across gut microbiota members of farm animals based on homology search.</title>
        <authorList>
            <person name="Zeman M."/>
            <person name="Kubasova T."/>
            <person name="Jahodarova E."/>
            <person name="Nykrynova M."/>
            <person name="Rychlik I."/>
        </authorList>
    </citation>
    <scope>NUCLEOTIDE SEQUENCE [LARGE SCALE GENOMIC DNA]</scope>
    <source>
        <strain evidence="2">153_Feed</strain>
    </source>
</reference>
<name>A0ABT7V5P5_9ACTN</name>
<evidence type="ECO:0000313" key="1">
    <source>
        <dbReference type="EMBL" id="MDM8271923.1"/>
    </source>
</evidence>
<comment type="caution">
    <text evidence="1">The sequence shown here is derived from an EMBL/GenBank/DDBJ whole genome shotgun (WGS) entry which is preliminary data.</text>
</comment>
<proteinExistence type="predicted"/>
<evidence type="ECO:0000313" key="2">
    <source>
        <dbReference type="Proteomes" id="UP001529256"/>
    </source>
</evidence>
<reference evidence="1 2" key="2">
    <citation type="submission" date="2023-06" db="EMBL/GenBank/DDBJ databases">
        <title>Identification and characterization of horizontal gene transfer across gut microbiota members of farm animals based on homology search.</title>
        <authorList>
            <person name="Schwarzerova J."/>
            <person name="Nykrynova M."/>
            <person name="Jureckova K."/>
            <person name="Cejkova D."/>
            <person name="Rychlik I."/>
        </authorList>
    </citation>
    <scope>NUCLEOTIDE SEQUENCE [LARGE SCALE GENOMIC DNA]</scope>
    <source>
        <strain evidence="1 2">153_Feed</strain>
    </source>
</reference>
<dbReference type="InterPro" id="IPR027417">
    <property type="entry name" value="P-loop_NTPase"/>
</dbReference>
<dbReference type="EMBL" id="JAUDEA010000025">
    <property type="protein sequence ID" value="MDM8271923.1"/>
    <property type="molecule type" value="Genomic_DNA"/>
</dbReference>
<keyword evidence="2" id="KW-1185">Reference proteome</keyword>
<dbReference type="Proteomes" id="UP001529256">
    <property type="component" value="Unassembled WGS sequence"/>
</dbReference>
<organism evidence="1 2">
    <name type="scientific">Thermophilibacter provencensis</name>
    <dbReference type="NCBI Taxonomy" id="1852386"/>
    <lineage>
        <taxon>Bacteria</taxon>
        <taxon>Bacillati</taxon>
        <taxon>Actinomycetota</taxon>
        <taxon>Coriobacteriia</taxon>
        <taxon>Coriobacteriales</taxon>
        <taxon>Atopobiaceae</taxon>
        <taxon>Thermophilibacter</taxon>
    </lineage>
</organism>
<sequence length="483" mass="53280">MRYGRQTPTFEDVGDYESSRGAEAVELFEGYGVRFIPAQRYEMELYLAKNWAGECAAITIALSRPRQNGKSYAARFYALWCAFVEGKSVLYSAHNGSTTRKFFKLMVDFIEGHEDFARKLKPNGRGVYRAKGAEGIYLADGTVIEFSTRTNSGARGGTYEIIVVDEAQQLTADEYEAIKPTTIATDSGDPQMIYLGTPPGPKCPGTVFREMHDKAHDGTGTAWWLEWAADEVGDPADRERWYETNPMMGYRIREHVMADAAGTMAADSFAREYLGWWPVTVGADVEHVMDADTWGACETDEPPEDGLMTVGVKFSPDGSRGSLSVCMRPMDEGFHVLRGPAYVELVETRSLGRGVGWFADWIAARKDKISAIAIDGRSGSGVLIQKLIDAKVKKLAIVTPSVIDVATANAMILDAARERIVTHYGQEQLTDAMTRCAKRKVGQDGFGFEDTEEGDATVAESCALAYWQAMTTKRRAGRKCRVG</sequence>
<protein>
    <submittedName>
        <fullName evidence="1">Terminase family protein</fullName>
    </submittedName>
</protein>
<reference evidence="1 2" key="3">
    <citation type="submission" date="2023-06" db="EMBL/GenBank/DDBJ databases">
        <authorList>
            <person name="Zeman M."/>
            <person name="Kubasova T."/>
            <person name="Jahodarova E."/>
            <person name="Nykrynova M."/>
            <person name="Rychlik I."/>
        </authorList>
    </citation>
    <scope>NUCLEOTIDE SEQUENCE [LARGE SCALE GENOMIC DNA]</scope>
    <source>
        <strain evidence="1 2">153_Feed</strain>
    </source>
</reference>
<dbReference type="RefSeq" id="WP_289511998.1">
    <property type="nucleotide sequence ID" value="NZ_JAUDEA010000025.1"/>
</dbReference>
<accession>A0ABT7V5P5</accession>